<keyword evidence="1" id="KW-1133">Transmembrane helix</keyword>
<dbReference type="CDD" id="cd12797">
    <property type="entry name" value="M23_peptidase"/>
    <property type="match status" value="1"/>
</dbReference>
<dbReference type="PANTHER" id="PTHR21666:SF286">
    <property type="entry name" value="LIPOPROTEIN NLPD"/>
    <property type="match status" value="1"/>
</dbReference>
<dbReference type="InterPro" id="IPR011055">
    <property type="entry name" value="Dup_hybrid_motif"/>
</dbReference>
<accession>A0A315ZAF4</accession>
<dbReference type="Pfam" id="PF01551">
    <property type="entry name" value="Peptidase_M23"/>
    <property type="match status" value="1"/>
</dbReference>
<proteinExistence type="predicted"/>
<dbReference type="OrthoDB" id="9810477at2"/>
<dbReference type="InterPro" id="IPR016047">
    <property type="entry name" value="M23ase_b-sheet_dom"/>
</dbReference>
<dbReference type="FunFam" id="2.70.70.10:FF:000006">
    <property type="entry name" value="M23 family peptidase"/>
    <property type="match status" value="1"/>
</dbReference>
<protein>
    <submittedName>
        <fullName evidence="3">Peptidase M23-like protein</fullName>
    </submittedName>
</protein>
<gene>
    <name evidence="3" type="ORF">BC781_10264</name>
</gene>
<name>A0A315ZAF4_SEDFL</name>
<dbReference type="RefSeq" id="WP_109616663.1">
    <property type="nucleotide sequence ID" value="NZ_QGDO01000002.1"/>
</dbReference>
<dbReference type="Gene3D" id="2.70.70.10">
    <property type="entry name" value="Glucose Permease (Domain IIA)"/>
    <property type="match status" value="1"/>
</dbReference>
<dbReference type="PANTHER" id="PTHR21666">
    <property type="entry name" value="PEPTIDASE-RELATED"/>
    <property type="match status" value="1"/>
</dbReference>
<sequence length="325" mass="37059">MAKIKYYYDTETCRYERVKTSTGDIVLNTIGILFLCSLFGILFSAIHSSYFPSAKEVQLIKENEEMAYHYERMHKDLEGALNMMNTLQDRDDNIYRVIFEAEPIPSNIRKGGTGGSEKYKNLLKNESGREDLIIDAQKKLDDLKKQMYGQTKSYDEIAKLAANKSKMLASIPAIQPVSNKDLKRLSSGFGRRLHPILKTWKKHEGVDFSAERGTPIYSTGDGVVKTARKSSGGYGWLIEIDHGFGYRTRYAHMSRFDVKKGDKIKRGQRIGAVGNTGRSTAPHLHYEVIYKNKKIDPVNFFTKDLTPEQYDELRKMAAVENQSLE</sequence>
<organism evidence="3 4">
    <name type="scientific">Sediminitomix flava</name>
    <dbReference type="NCBI Taxonomy" id="379075"/>
    <lineage>
        <taxon>Bacteria</taxon>
        <taxon>Pseudomonadati</taxon>
        <taxon>Bacteroidota</taxon>
        <taxon>Cytophagia</taxon>
        <taxon>Cytophagales</taxon>
        <taxon>Flammeovirgaceae</taxon>
        <taxon>Sediminitomix</taxon>
    </lineage>
</organism>
<evidence type="ECO:0000313" key="3">
    <source>
        <dbReference type="EMBL" id="PWJ42521.1"/>
    </source>
</evidence>
<comment type="caution">
    <text evidence="3">The sequence shown here is derived from an EMBL/GenBank/DDBJ whole genome shotgun (WGS) entry which is preliminary data.</text>
</comment>
<evidence type="ECO:0000313" key="4">
    <source>
        <dbReference type="Proteomes" id="UP000245535"/>
    </source>
</evidence>
<dbReference type="InterPro" id="IPR050570">
    <property type="entry name" value="Cell_wall_metabolism_enzyme"/>
</dbReference>
<dbReference type="GO" id="GO:0004222">
    <property type="term" value="F:metalloendopeptidase activity"/>
    <property type="evidence" value="ECO:0007669"/>
    <property type="project" value="TreeGrafter"/>
</dbReference>
<keyword evidence="1" id="KW-0472">Membrane</keyword>
<feature type="transmembrane region" description="Helical" evidence="1">
    <location>
        <begin position="25"/>
        <end position="46"/>
    </location>
</feature>
<dbReference type="SUPFAM" id="SSF51261">
    <property type="entry name" value="Duplicated hybrid motif"/>
    <property type="match status" value="1"/>
</dbReference>
<keyword evidence="1" id="KW-0812">Transmembrane</keyword>
<keyword evidence="4" id="KW-1185">Reference proteome</keyword>
<dbReference type="EMBL" id="QGDO01000002">
    <property type="protein sequence ID" value="PWJ42521.1"/>
    <property type="molecule type" value="Genomic_DNA"/>
</dbReference>
<evidence type="ECO:0000256" key="1">
    <source>
        <dbReference type="SAM" id="Phobius"/>
    </source>
</evidence>
<dbReference type="AlphaFoldDB" id="A0A315ZAF4"/>
<dbReference type="Proteomes" id="UP000245535">
    <property type="component" value="Unassembled WGS sequence"/>
</dbReference>
<reference evidence="3 4" key="1">
    <citation type="submission" date="2018-03" db="EMBL/GenBank/DDBJ databases">
        <title>Genomic Encyclopedia of Archaeal and Bacterial Type Strains, Phase II (KMG-II): from individual species to whole genera.</title>
        <authorList>
            <person name="Goeker M."/>
        </authorList>
    </citation>
    <scope>NUCLEOTIDE SEQUENCE [LARGE SCALE GENOMIC DNA]</scope>
    <source>
        <strain evidence="3 4">DSM 28229</strain>
    </source>
</reference>
<evidence type="ECO:0000259" key="2">
    <source>
        <dbReference type="Pfam" id="PF01551"/>
    </source>
</evidence>
<feature type="domain" description="M23ase beta-sheet core" evidence="2">
    <location>
        <begin position="202"/>
        <end position="297"/>
    </location>
</feature>